<dbReference type="SUPFAM" id="SSF55729">
    <property type="entry name" value="Acyl-CoA N-acyltransferases (Nat)"/>
    <property type="match status" value="1"/>
</dbReference>
<evidence type="ECO:0000256" key="1">
    <source>
        <dbReference type="SAM" id="MobiDB-lite"/>
    </source>
</evidence>
<sequence>MRSEVQETQAKSAVTTARQPADPRPTGLPVTPLSIDSPSYSFAYLQSSCWDEGLSMNVAHPERIIVGPHFVLIRDARRDRLLSPASQSPATDESFAGDIRAFLEQRGDERNRIADINLDVGVGPFADLSPAVLSALDFEAVGTPGHFAVWRFAKESQTPAPTLPVGFEIHNTVPGDAYFHQRVALESKLFPISESYAARLPGALAHMVTIGSDQHWVVVEKAADRVVSYNTMRYGRGIAYLQNGGTEEAYRRKGFVRALMHVAEKDARERGYDGMGTTGCDDRAWATWAAIGFTEKVRKPQSWTWKPKSD</sequence>
<protein>
    <recommendedName>
        <fullName evidence="2">N-acetyltransferase domain-containing protein</fullName>
    </recommendedName>
</protein>
<organism evidence="3 4">
    <name type="scientific">Geranomyces variabilis</name>
    <dbReference type="NCBI Taxonomy" id="109894"/>
    <lineage>
        <taxon>Eukaryota</taxon>
        <taxon>Fungi</taxon>
        <taxon>Fungi incertae sedis</taxon>
        <taxon>Chytridiomycota</taxon>
        <taxon>Chytridiomycota incertae sedis</taxon>
        <taxon>Chytridiomycetes</taxon>
        <taxon>Spizellomycetales</taxon>
        <taxon>Powellomycetaceae</taxon>
        <taxon>Geranomyces</taxon>
    </lineage>
</organism>
<dbReference type="PROSITE" id="PS51186">
    <property type="entry name" value="GNAT"/>
    <property type="match status" value="1"/>
</dbReference>
<keyword evidence="4" id="KW-1185">Reference proteome</keyword>
<evidence type="ECO:0000313" key="4">
    <source>
        <dbReference type="Proteomes" id="UP001212152"/>
    </source>
</evidence>
<dbReference type="AlphaFoldDB" id="A0AAD5XNJ7"/>
<dbReference type="Proteomes" id="UP001212152">
    <property type="component" value="Unassembled WGS sequence"/>
</dbReference>
<evidence type="ECO:0000313" key="3">
    <source>
        <dbReference type="EMBL" id="KAJ3174593.1"/>
    </source>
</evidence>
<proteinExistence type="predicted"/>
<name>A0AAD5XNJ7_9FUNG</name>
<reference evidence="3" key="1">
    <citation type="submission" date="2020-05" db="EMBL/GenBank/DDBJ databases">
        <title>Phylogenomic resolution of chytrid fungi.</title>
        <authorList>
            <person name="Stajich J.E."/>
            <person name="Amses K."/>
            <person name="Simmons R."/>
            <person name="Seto K."/>
            <person name="Myers J."/>
            <person name="Bonds A."/>
            <person name="Quandt C.A."/>
            <person name="Barry K."/>
            <person name="Liu P."/>
            <person name="Grigoriev I."/>
            <person name="Longcore J.E."/>
            <person name="James T.Y."/>
        </authorList>
    </citation>
    <scope>NUCLEOTIDE SEQUENCE</scope>
    <source>
        <strain evidence="3">JEL0379</strain>
    </source>
</reference>
<dbReference type="Gene3D" id="3.40.630.30">
    <property type="match status" value="1"/>
</dbReference>
<dbReference type="InterPro" id="IPR000182">
    <property type="entry name" value="GNAT_dom"/>
</dbReference>
<dbReference type="EMBL" id="JADGJQ010000063">
    <property type="protein sequence ID" value="KAJ3174593.1"/>
    <property type="molecule type" value="Genomic_DNA"/>
</dbReference>
<dbReference type="GO" id="GO:0016747">
    <property type="term" value="F:acyltransferase activity, transferring groups other than amino-acyl groups"/>
    <property type="evidence" value="ECO:0007669"/>
    <property type="project" value="InterPro"/>
</dbReference>
<feature type="region of interest" description="Disordered" evidence="1">
    <location>
        <begin position="1"/>
        <end position="32"/>
    </location>
</feature>
<gene>
    <name evidence="3" type="ORF">HDU87_007075</name>
</gene>
<dbReference type="Pfam" id="PF00583">
    <property type="entry name" value="Acetyltransf_1"/>
    <property type="match status" value="1"/>
</dbReference>
<comment type="caution">
    <text evidence="3">The sequence shown here is derived from an EMBL/GenBank/DDBJ whole genome shotgun (WGS) entry which is preliminary data.</text>
</comment>
<feature type="compositionally biased region" description="Polar residues" evidence="1">
    <location>
        <begin position="1"/>
        <end position="18"/>
    </location>
</feature>
<accession>A0AAD5XNJ7</accession>
<dbReference type="CDD" id="cd04301">
    <property type="entry name" value="NAT_SF"/>
    <property type="match status" value="1"/>
</dbReference>
<evidence type="ECO:0000259" key="2">
    <source>
        <dbReference type="PROSITE" id="PS51186"/>
    </source>
</evidence>
<feature type="domain" description="N-acetyltransferase" evidence="2">
    <location>
        <begin position="167"/>
        <end position="310"/>
    </location>
</feature>
<dbReference type="InterPro" id="IPR016181">
    <property type="entry name" value="Acyl_CoA_acyltransferase"/>
</dbReference>